<dbReference type="EMBL" id="DS999641">
    <property type="protein sequence ID" value="EFE69199.2"/>
    <property type="molecule type" value="Genomic_DNA"/>
</dbReference>
<accession>D5ZZD1</accession>
<dbReference type="PANTHER" id="PTHR44846:SF1">
    <property type="entry name" value="MANNOSYL-D-GLYCERATE TRANSPORT_METABOLISM SYSTEM REPRESSOR MNGR-RELATED"/>
    <property type="match status" value="1"/>
</dbReference>
<dbReference type="GO" id="GO:0045892">
    <property type="term" value="P:negative regulation of DNA-templated transcription"/>
    <property type="evidence" value="ECO:0007669"/>
    <property type="project" value="TreeGrafter"/>
</dbReference>
<evidence type="ECO:0000256" key="1">
    <source>
        <dbReference type="ARBA" id="ARBA00023015"/>
    </source>
</evidence>
<dbReference type="PROSITE" id="PS50949">
    <property type="entry name" value="HTH_GNTR"/>
    <property type="match status" value="1"/>
</dbReference>
<dbReference type="eggNOG" id="COG1725">
    <property type="taxonomic scope" value="Bacteria"/>
</dbReference>
<evidence type="ECO:0000256" key="2">
    <source>
        <dbReference type="ARBA" id="ARBA00023125"/>
    </source>
</evidence>
<gene>
    <name evidence="5" type="ORF">SSFG_04441</name>
</gene>
<dbReference type="Pfam" id="PF00392">
    <property type="entry name" value="GntR"/>
    <property type="match status" value="1"/>
</dbReference>
<dbReference type="InterPro" id="IPR000524">
    <property type="entry name" value="Tscrpt_reg_HTH_GntR"/>
</dbReference>
<name>D5ZZD1_STRV1</name>
<dbReference type="SUPFAM" id="SSF46785">
    <property type="entry name" value="Winged helix' DNA-binding domain"/>
    <property type="match status" value="1"/>
</dbReference>
<dbReference type="SMART" id="SM00345">
    <property type="entry name" value="HTH_GNTR"/>
    <property type="match status" value="1"/>
</dbReference>
<keyword evidence="3" id="KW-0804">Transcription</keyword>
<dbReference type="PANTHER" id="PTHR44846">
    <property type="entry name" value="MANNOSYL-D-GLYCERATE TRANSPORT/METABOLISM SYSTEM REPRESSOR MNGR-RELATED"/>
    <property type="match status" value="1"/>
</dbReference>
<evidence type="ECO:0000313" key="6">
    <source>
        <dbReference type="Proteomes" id="UP000003824"/>
    </source>
</evidence>
<evidence type="ECO:0000313" key="5">
    <source>
        <dbReference type="EMBL" id="EFE69199.2"/>
    </source>
</evidence>
<dbReference type="Proteomes" id="UP000003824">
    <property type="component" value="Unassembled WGS sequence"/>
</dbReference>
<sequence>MISRRAGGYAVCPVGRRRLPVDGRSQERSAASRLRMSALLRSAGHAPGQFALSRGFLLLRPALLSIRVYEYSRSRDCADSRILGCMDLDRPVPVWPQVAEELRRRLDAGQYPAGGRFPAVNELAAELDVAPSTVQKAVAALRAEGRLYTVLGQGSFVKGDE</sequence>
<protein>
    <submittedName>
        <fullName evidence="5">Predicted protein</fullName>
    </submittedName>
</protein>
<dbReference type="InterPro" id="IPR050679">
    <property type="entry name" value="Bact_HTH_transcr_reg"/>
</dbReference>
<keyword evidence="2" id="KW-0238">DNA-binding</keyword>
<dbReference type="GO" id="GO:0003677">
    <property type="term" value="F:DNA binding"/>
    <property type="evidence" value="ECO:0007669"/>
    <property type="project" value="UniProtKB-KW"/>
</dbReference>
<reference evidence="6" key="1">
    <citation type="submission" date="2008-12" db="EMBL/GenBank/DDBJ databases">
        <title>Annotation of Streptomyces ghanaensis ATCC 14672.</title>
        <authorList>
            <consortium name="The Broad Institute Genome Sequencing Platform"/>
            <consortium name="Broad Institute Microbial Sequencing Center"/>
            <person name="Fischbach M."/>
            <person name="Ward D."/>
            <person name="Young S."/>
            <person name="Kodira C.D."/>
            <person name="Zeng Q."/>
            <person name="Koehrsen M."/>
            <person name="Godfrey P."/>
            <person name="Alvarado L."/>
            <person name="Berlin A.M."/>
            <person name="Borenstein D."/>
            <person name="Chen Z."/>
            <person name="Engels R."/>
            <person name="Freedman E."/>
            <person name="Gellesch M."/>
            <person name="Goldberg J."/>
            <person name="Griggs A."/>
            <person name="Gujja S."/>
            <person name="Heiman D.I."/>
            <person name="Hepburn T.A."/>
            <person name="Howarth C."/>
            <person name="Jen D."/>
            <person name="Larson L."/>
            <person name="Lewis B."/>
            <person name="Mehta T."/>
            <person name="Park D."/>
            <person name="Pearson M."/>
            <person name="Roberts A."/>
            <person name="Saif S."/>
            <person name="Shea T.D."/>
            <person name="Shenoy N."/>
            <person name="Sisk P."/>
            <person name="Stolte C."/>
            <person name="Sykes S.N."/>
            <person name="Walk T."/>
            <person name="White J."/>
            <person name="Yandava C."/>
            <person name="Straight P."/>
            <person name="Clardy J."/>
            <person name="Hung D."/>
            <person name="Kolter R."/>
            <person name="Mekalanos J."/>
            <person name="Walker S."/>
            <person name="Walsh C.T."/>
            <person name="Wieland B.L.C."/>
            <person name="Ilzarbe M."/>
            <person name="Galagan J."/>
            <person name="Nusbaum C."/>
            <person name="Birren B."/>
        </authorList>
    </citation>
    <scope>NUCLEOTIDE SEQUENCE [LARGE SCALE GENOMIC DNA]</scope>
    <source>
        <strain evidence="6">ATCC 14672 / DSM 40746 / JCM 4963 / KCTC 9882 / NRRL B-12104 / FH 1290</strain>
    </source>
</reference>
<organism evidence="5 6">
    <name type="scientific">Streptomyces viridosporus (strain ATCC 14672 / DSM 40746 / JCM 4963 / KCTC 9882 / NRRL B-12104 / FH 1290)</name>
    <name type="common">Streptomyces ghanaensis</name>
    <dbReference type="NCBI Taxonomy" id="566461"/>
    <lineage>
        <taxon>Bacteria</taxon>
        <taxon>Bacillati</taxon>
        <taxon>Actinomycetota</taxon>
        <taxon>Actinomycetes</taxon>
        <taxon>Kitasatosporales</taxon>
        <taxon>Streptomycetaceae</taxon>
        <taxon>Streptomyces</taxon>
    </lineage>
</organism>
<proteinExistence type="predicted"/>
<dbReference type="InterPro" id="IPR036388">
    <property type="entry name" value="WH-like_DNA-bd_sf"/>
</dbReference>
<keyword evidence="1" id="KW-0805">Transcription regulation</keyword>
<dbReference type="GO" id="GO:0003700">
    <property type="term" value="F:DNA-binding transcription factor activity"/>
    <property type="evidence" value="ECO:0007669"/>
    <property type="project" value="InterPro"/>
</dbReference>
<dbReference type="InterPro" id="IPR036390">
    <property type="entry name" value="WH_DNA-bd_sf"/>
</dbReference>
<dbReference type="AlphaFoldDB" id="D5ZZD1"/>
<feature type="domain" description="HTH gntR-type" evidence="4">
    <location>
        <begin position="92"/>
        <end position="160"/>
    </location>
</feature>
<dbReference type="CDD" id="cd07377">
    <property type="entry name" value="WHTH_GntR"/>
    <property type="match status" value="1"/>
</dbReference>
<evidence type="ECO:0000256" key="3">
    <source>
        <dbReference type="ARBA" id="ARBA00023163"/>
    </source>
</evidence>
<evidence type="ECO:0000259" key="4">
    <source>
        <dbReference type="PROSITE" id="PS50949"/>
    </source>
</evidence>
<dbReference type="Gene3D" id="1.10.10.10">
    <property type="entry name" value="Winged helix-like DNA-binding domain superfamily/Winged helix DNA-binding domain"/>
    <property type="match status" value="1"/>
</dbReference>